<dbReference type="Pfam" id="PF07751">
    <property type="entry name" value="Abi_2"/>
    <property type="match status" value="1"/>
</dbReference>
<dbReference type="RefSeq" id="WP_117969218.1">
    <property type="nucleotide sequence ID" value="NZ_CATWJF010000037.1"/>
</dbReference>
<evidence type="ECO:0000313" key="3">
    <source>
        <dbReference type="Proteomes" id="UP000284779"/>
    </source>
</evidence>
<sequence length="286" mass="34656">MKIKQAASYQDQVRILKSKGLIIEDKNDCMQFLKHTNYYRFSAYCESFRYEGKGRFIEGTTFDQIRNVYMFDQKLRAWLFEVVEEIEFALRTQISYHHGTKYGPDGYLDPNNFSRYHDGRNFQHHLRTILRENKDSPVVKHHNDKYDGKYPLWVIIEFFSMGMLSRFFKDMYNEDKNIIANLYSTTGACLENWIQCVTTIRNRCAHYSRFYDWEFADYPVFTEKALPRENTKVWGHLLVLRNMYPNEYEWNTELVPRLEDIINRYKDDIKFEHLGLPQNWNEWLTK</sequence>
<dbReference type="InterPro" id="IPR017034">
    <property type="entry name" value="Abi_system_AbiD/AbiF"/>
</dbReference>
<dbReference type="EMBL" id="QSFD01000001">
    <property type="protein sequence ID" value="RHA20673.1"/>
    <property type="molecule type" value="Genomic_DNA"/>
</dbReference>
<protein>
    <submittedName>
        <fullName evidence="1">Abi family protein</fullName>
    </submittedName>
</protein>
<dbReference type="InterPro" id="IPR011664">
    <property type="entry name" value="Abi_system_AbiD/AbiF-like"/>
</dbReference>
<evidence type="ECO:0000313" key="1">
    <source>
        <dbReference type="EMBL" id="RHA20673.1"/>
    </source>
</evidence>
<dbReference type="PIRSF" id="PIRSF034934">
    <property type="entry name" value="AbiF_AbiD"/>
    <property type="match status" value="1"/>
</dbReference>
<keyword evidence="3" id="KW-1185">Reference proteome</keyword>
<reference evidence="3 4" key="1">
    <citation type="submission" date="2018-08" db="EMBL/GenBank/DDBJ databases">
        <title>A genome reference for cultivated species of the human gut microbiota.</title>
        <authorList>
            <person name="Zou Y."/>
            <person name="Xue W."/>
            <person name="Luo G."/>
        </authorList>
    </citation>
    <scope>NUCLEOTIDE SEQUENCE [LARGE SCALE GENOMIC DNA]</scope>
    <source>
        <strain evidence="2 4">AM23-22</strain>
        <strain evidence="1 3">AM44-11BH</strain>
    </source>
</reference>
<dbReference type="Proteomes" id="UP000284779">
    <property type="component" value="Unassembled WGS sequence"/>
</dbReference>
<dbReference type="EMBL" id="QRHR01000004">
    <property type="protein sequence ID" value="RHF89191.1"/>
    <property type="molecule type" value="Genomic_DNA"/>
</dbReference>
<name>A0A413RD22_9FIRM</name>
<organism evidence="1 3">
    <name type="scientific">Eubacterium ventriosum</name>
    <dbReference type="NCBI Taxonomy" id="39496"/>
    <lineage>
        <taxon>Bacteria</taxon>
        <taxon>Bacillati</taxon>
        <taxon>Bacillota</taxon>
        <taxon>Clostridia</taxon>
        <taxon>Eubacteriales</taxon>
        <taxon>Eubacteriaceae</taxon>
        <taxon>Eubacterium</taxon>
    </lineage>
</organism>
<evidence type="ECO:0000313" key="2">
    <source>
        <dbReference type="EMBL" id="RHF89191.1"/>
    </source>
</evidence>
<gene>
    <name evidence="2" type="ORF">DW652_05270</name>
    <name evidence="1" type="ORF">DW944_00455</name>
</gene>
<proteinExistence type="predicted"/>
<dbReference type="Proteomes" id="UP000286186">
    <property type="component" value="Unassembled WGS sequence"/>
</dbReference>
<dbReference type="AlphaFoldDB" id="A0A413RD22"/>
<accession>A0A413RD22</accession>
<comment type="caution">
    <text evidence="1">The sequence shown here is derived from an EMBL/GenBank/DDBJ whole genome shotgun (WGS) entry which is preliminary data.</text>
</comment>
<evidence type="ECO:0000313" key="4">
    <source>
        <dbReference type="Proteomes" id="UP000286186"/>
    </source>
</evidence>